<dbReference type="SUPFAM" id="SSF52833">
    <property type="entry name" value="Thioredoxin-like"/>
    <property type="match status" value="1"/>
</dbReference>
<feature type="disulfide bond" description="Redox-active" evidence="4">
    <location>
        <begin position="94"/>
        <end position="98"/>
    </location>
</feature>
<feature type="transmembrane region" description="Helical" evidence="5">
    <location>
        <begin position="12"/>
        <end position="30"/>
    </location>
</feature>
<evidence type="ECO:0000256" key="2">
    <source>
        <dbReference type="ARBA" id="ARBA00023008"/>
    </source>
</evidence>
<dbReference type="InterPro" id="IPR003782">
    <property type="entry name" value="SCO1/SenC"/>
</dbReference>
<dbReference type="RefSeq" id="WP_072762811.1">
    <property type="nucleotide sequence ID" value="NZ_FQYX01000001.1"/>
</dbReference>
<protein>
    <submittedName>
        <fullName evidence="7">Protein SCO1/2</fullName>
    </submittedName>
</protein>
<keyword evidence="3" id="KW-0479">Metal-binding</keyword>
<gene>
    <name evidence="7" type="ORF">SAMN04487911_101260</name>
</gene>
<keyword evidence="4" id="KW-1015">Disulfide bond</keyword>
<keyword evidence="8" id="KW-1185">Reference proteome</keyword>
<dbReference type="Proteomes" id="UP000184231">
    <property type="component" value="Unassembled WGS sequence"/>
</dbReference>
<dbReference type="InterPro" id="IPR013766">
    <property type="entry name" value="Thioredoxin_domain"/>
</dbReference>
<feature type="domain" description="Thioredoxin" evidence="6">
    <location>
        <begin position="56"/>
        <end position="220"/>
    </location>
</feature>
<keyword evidence="5" id="KW-0812">Transmembrane</keyword>
<dbReference type="GO" id="GO:0046872">
    <property type="term" value="F:metal ion binding"/>
    <property type="evidence" value="ECO:0007669"/>
    <property type="project" value="UniProtKB-KW"/>
</dbReference>
<evidence type="ECO:0000256" key="5">
    <source>
        <dbReference type="SAM" id="Phobius"/>
    </source>
</evidence>
<feature type="binding site" evidence="3">
    <location>
        <position position="98"/>
    </location>
    <ligand>
        <name>Cu cation</name>
        <dbReference type="ChEBI" id="CHEBI:23378"/>
    </ligand>
</feature>
<dbReference type="Gene3D" id="3.40.30.10">
    <property type="entry name" value="Glutaredoxin"/>
    <property type="match status" value="1"/>
</dbReference>
<feature type="binding site" evidence="3">
    <location>
        <position position="183"/>
    </location>
    <ligand>
        <name>Cu cation</name>
        <dbReference type="ChEBI" id="CHEBI:23378"/>
    </ligand>
</feature>
<feature type="binding site" evidence="3">
    <location>
        <position position="94"/>
    </location>
    <ligand>
        <name>Cu cation</name>
        <dbReference type="ChEBI" id="CHEBI:23378"/>
    </ligand>
</feature>
<dbReference type="PROSITE" id="PS51352">
    <property type="entry name" value="THIOREDOXIN_2"/>
    <property type="match status" value="1"/>
</dbReference>
<keyword evidence="2 3" id="KW-0186">Copper</keyword>
<name>A0A1M6AL41_9FLAO</name>
<dbReference type="PANTHER" id="PTHR12151:SF25">
    <property type="entry name" value="LINALOOL DEHYDRATASE_ISOMERASE DOMAIN-CONTAINING PROTEIN"/>
    <property type="match status" value="1"/>
</dbReference>
<dbReference type="InterPro" id="IPR036249">
    <property type="entry name" value="Thioredoxin-like_sf"/>
</dbReference>
<keyword evidence="5" id="KW-0472">Membrane</keyword>
<dbReference type="AlphaFoldDB" id="A0A1M6AL41"/>
<dbReference type="Pfam" id="PF02630">
    <property type="entry name" value="SCO1-SenC"/>
    <property type="match status" value="1"/>
</dbReference>
<proteinExistence type="inferred from homology"/>
<dbReference type="OrthoDB" id="9811998at2"/>
<dbReference type="EMBL" id="FQYX01000001">
    <property type="protein sequence ID" value="SHI37137.1"/>
    <property type="molecule type" value="Genomic_DNA"/>
</dbReference>
<accession>A0A1M6AL41</accession>
<evidence type="ECO:0000313" key="8">
    <source>
        <dbReference type="Proteomes" id="UP000184231"/>
    </source>
</evidence>
<evidence type="ECO:0000313" key="7">
    <source>
        <dbReference type="EMBL" id="SHI37137.1"/>
    </source>
</evidence>
<reference evidence="7 8" key="1">
    <citation type="submission" date="2016-11" db="EMBL/GenBank/DDBJ databases">
        <authorList>
            <person name="Jaros S."/>
            <person name="Januszkiewicz K."/>
            <person name="Wedrychowicz H."/>
        </authorList>
    </citation>
    <scope>NUCLEOTIDE SEQUENCE [LARGE SCALE GENOMIC DNA]</scope>
    <source>
        <strain evidence="7 8">CGMCC 1.8863</strain>
    </source>
</reference>
<dbReference type="STRING" id="558155.SAMN04487911_101260"/>
<sequence>MLSYFSKLKSRGIALFIVSSIIVFLFYHALQPQKILPIYQPAMVNFELVDTTMQHIKKYHTVADFSFLNQNGKQITQADYEGKIYIADFFFTTCPTICPIMTKNMADIQQKILNDEEVMLLSHTVTPDIDSVPQLKKYALEKGVLDHKWNLVTGDKKELYEMARKSYMAVKTDGDGGPYDMIHTENFILVDKERRIRGFYDGTKSEDMEKLLEDLEILKSSYQKK</sequence>
<evidence type="ECO:0000259" key="6">
    <source>
        <dbReference type="PROSITE" id="PS51352"/>
    </source>
</evidence>
<comment type="similarity">
    <text evidence="1">Belongs to the SCO1/2 family.</text>
</comment>
<organism evidence="7 8">
    <name type="scientific">Arenibacter nanhaiticus</name>
    <dbReference type="NCBI Taxonomy" id="558155"/>
    <lineage>
        <taxon>Bacteria</taxon>
        <taxon>Pseudomonadati</taxon>
        <taxon>Bacteroidota</taxon>
        <taxon>Flavobacteriia</taxon>
        <taxon>Flavobacteriales</taxon>
        <taxon>Flavobacteriaceae</taxon>
        <taxon>Arenibacter</taxon>
    </lineage>
</organism>
<evidence type="ECO:0000256" key="3">
    <source>
        <dbReference type="PIRSR" id="PIRSR603782-1"/>
    </source>
</evidence>
<evidence type="ECO:0000256" key="4">
    <source>
        <dbReference type="PIRSR" id="PIRSR603782-2"/>
    </source>
</evidence>
<keyword evidence="5" id="KW-1133">Transmembrane helix</keyword>
<dbReference type="PANTHER" id="PTHR12151">
    <property type="entry name" value="ELECTRON TRANSPORT PROTIN SCO1/SENC FAMILY MEMBER"/>
    <property type="match status" value="1"/>
</dbReference>
<evidence type="ECO:0000256" key="1">
    <source>
        <dbReference type="ARBA" id="ARBA00010996"/>
    </source>
</evidence>
<dbReference type="CDD" id="cd02968">
    <property type="entry name" value="SCO"/>
    <property type="match status" value="1"/>
</dbReference>